<dbReference type="Proteomes" id="UP001142055">
    <property type="component" value="Chromosome 3"/>
</dbReference>
<evidence type="ECO:0000256" key="1">
    <source>
        <dbReference type="SAM" id="Coils"/>
    </source>
</evidence>
<dbReference type="EMBL" id="JAPWDV010000003">
    <property type="protein sequence ID" value="KAJ6218244.1"/>
    <property type="molecule type" value="Genomic_DNA"/>
</dbReference>
<feature type="coiled-coil region" evidence="1">
    <location>
        <begin position="298"/>
        <end position="325"/>
    </location>
</feature>
<feature type="region of interest" description="Disordered" evidence="2">
    <location>
        <begin position="138"/>
        <end position="189"/>
    </location>
</feature>
<feature type="compositionally biased region" description="Basic and acidic residues" evidence="2">
    <location>
        <begin position="178"/>
        <end position="189"/>
    </location>
</feature>
<organism evidence="3 4">
    <name type="scientific">Blomia tropicalis</name>
    <name type="common">Mite</name>
    <dbReference type="NCBI Taxonomy" id="40697"/>
    <lineage>
        <taxon>Eukaryota</taxon>
        <taxon>Metazoa</taxon>
        <taxon>Ecdysozoa</taxon>
        <taxon>Arthropoda</taxon>
        <taxon>Chelicerata</taxon>
        <taxon>Arachnida</taxon>
        <taxon>Acari</taxon>
        <taxon>Acariformes</taxon>
        <taxon>Sarcoptiformes</taxon>
        <taxon>Astigmata</taxon>
        <taxon>Glycyphagoidea</taxon>
        <taxon>Echimyopodidae</taxon>
        <taxon>Blomia</taxon>
    </lineage>
</organism>
<evidence type="ECO:0000256" key="2">
    <source>
        <dbReference type="SAM" id="MobiDB-lite"/>
    </source>
</evidence>
<name>A0A9Q0RKZ5_BLOTA</name>
<sequence length="827" mass="94351">MALLYIAIFVLIAVFFVVTLLYGTKEKSFEQALEEQRSKSNYDLLISSNSGMGKSDPLSNHHHHHQQHKKEMKKDKSKKLKESSTSSTNAKKSKETSASSTKPSEKHVTNVPIKPVVVAASTKLPEMVANVKKDIIESDSVDSEPKPTTKQSKSASVKQHSKNASKIASQLPTQQPSAKEKNSKQPREQMVEEKIVPTITVQVEQAQSQPSSPQVSVSNKPTKKSKRSTSKVNQELSFEDMLELVNSSYFSNDDVTRLTDALLNRQAEENNAGDYNWHKKNDPVEALQKQLTEKILMIDQQAKNIEAIKKKNDQLNQELLISRKKFSRNEIELDATRKSLDCQRLAYHNQVHEIETKWQQKLDQRLVEIRNEERNRSVVELNALKSEIARLNDVINAQQSEQANDLDELEQLRQQLKDDNHKFLKEIDECKKRYENLEKKFNAAEDEHKQKLFDLHEKNKELQKNNDLQMQAVQRNEVNAAEIESYLAQINALKTELDEKISANVELDRLVAELRSKLVNNEKSNSSSMKEFDALQSKLEQIESDNNDLRKRLDSLTSEKNSLATKSDELNNLIKTNDHTIEMLRNALNKLGLSVESSDNLQSHIDALKAKLSQCDELSTTCAELNDLYEQVNGQNEVLKSQVDSLKQENKCEVQKSQEYANTLLETEKILNDLQEKIIKNKSEQNKKLEEFEQILAEKNDENDGMKDELNKQRECLENLNKLNESMSEQVKELKELVANKESELNGFKFKEQNLHADMEKILEENKNLNTKIIKLNNLAQIANHSFQEEAAKVQNLESLLNGKENSNGNGTPEITVLTTSNGNTSN</sequence>
<feature type="region of interest" description="Disordered" evidence="2">
    <location>
        <begin position="45"/>
        <end position="108"/>
    </location>
</feature>
<feature type="region of interest" description="Disordered" evidence="2">
    <location>
        <begin position="203"/>
        <end position="234"/>
    </location>
</feature>
<feature type="compositionally biased region" description="Low complexity" evidence="2">
    <location>
        <begin position="83"/>
        <end position="102"/>
    </location>
</feature>
<dbReference type="AlphaFoldDB" id="A0A9Q0RKZ5"/>
<comment type="caution">
    <text evidence="3">The sequence shown here is derived from an EMBL/GenBank/DDBJ whole genome shotgun (WGS) entry which is preliminary data.</text>
</comment>
<feature type="compositionally biased region" description="Polar residues" evidence="2">
    <location>
        <begin position="146"/>
        <end position="177"/>
    </location>
</feature>
<feature type="region of interest" description="Disordered" evidence="2">
    <location>
        <begin position="802"/>
        <end position="827"/>
    </location>
</feature>
<accession>A0A9Q0RKZ5</accession>
<protein>
    <submittedName>
        <fullName evidence="3">Uncharacterized protein</fullName>
    </submittedName>
</protein>
<dbReference type="Gene3D" id="1.10.287.1490">
    <property type="match status" value="1"/>
</dbReference>
<evidence type="ECO:0000313" key="3">
    <source>
        <dbReference type="EMBL" id="KAJ6218244.1"/>
    </source>
</evidence>
<proteinExistence type="predicted"/>
<feature type="compositionally biased region" description="Basic residues" evidence="2">
    <location>
        <begin position="60"/>
        <end position="79"/>
    </location>
</feature>
<keyword evidence="1" id="KW-0175">Coiled coil</keyword>
<feature type="coiled-coil region" evidence="1">
    <location>
        <begin position="381"/>
        <end position="573"/>
    </location>
</feature>
<keyword evidence="4" id="KW-1185">Reference proteome</keyword>
<reference evidence="3" key="1">
    <citation type="submission" date="2022-12" db="EMBL/GenBank/DDBJ databases">
        <title>Genome assemblies of Blomia tropicalis.</title>
        <authorList>
            <person name="Cui Y."/>
        </authorList>
    </citation>
    <scope>NUCLEOTIDE SEQUENCE</scope>
    <source>
        <tissue evidence="3">Adult mites</tissue>
    </source>
</reference>
<evidence type="ECO:0000313" key="4">
    <source>
        <dbReference type="Proteomes" id="UP001142055"/>
    </source>
</evidence>
<dbReference type="OMA" id="NTHKINQ"/>
<feature type="coiled-coil region" evidence="1">
    <location>
        <begin position="622"/>
        <end position="779"/>
    </location>
</feature>
<gene>
    <name evidence="3" type="ORF">RDWZM_009401</name>
</gene>
<feature type="compositionally biased region" description="Low complexity" evidence="2">
    <location>
        <begin position="203"/>
        <end position="220"/>
    </location>
</feature>